<comment type="caution">
    <text evidence="1">The sequence shown here is derived from an EMBL/GenBank/DDBJ whole genome shotgun (WGS) entry which is preliminary data.</text>
</comment>
<dbReference type="Proteomes" id="UP000823749">
    <property type="component" value="Chromosome 6"/>
</dbReference>
<accession>A0AAV6JZR6</accession>
<protein>
    <submittedName>
        <fullName evidence="1">Uncharacterized protein</fullName>
    </submittedName>
</protein>
<sequence>MVNKTWRIIPRPLLETILNNHAQHHRVPQPLILHGPRGVGKTTLILERLLERWNTGPHLTGYVDFAQPIESHHPAHGQSFPWTSWSNCPPPPLPALQTQLERCLESMAQTGVKLGTITSHQIFTTLNKWHGLNATLRRILQSNSKSSKAALSDKVSNSVLWGRAVCAVSARLNVDEVDGIVEGGKVSMEEVAYFKEAMAGLRVAKEVIRVQQGWRRNAVRDLNRVGGFSRSLANSATDWPCLLLELLSSGAEIDYFQAFGWTPQEAKMHMVDDYFSPSEWNVVVEVLGPSPRHLFELYALKQSNFYQKVMDEKGSTFEDIVDAYLAFLQVTVVNPAMDKALSLLQKFANDARNGKIPKDRLRFGAPWRHPPRTDNPALRLEWAKLQLMDFVQSLVNTEFGVNYLADCSLEILDDPSCVALVECGSNIVVSEDAGEPGF</sequence>
<name>A0AAV6JZR6_9ERIC</name>
<gene>
    <name evidence="1" type="ORF">RHGRI_017950</name>
</gene>
<dbReference type="PANTHER" id="PTHR36017">
    <property type="entry name" value="EMBRYO DEFECTIVE 1381"/>
    <property type="match status" value="1"/>
</dbReference>
<keyword evidence="2" id="KW-1185">Reference proteome</keyword>
<dbReference type="AlphaFoldDB" id="A0AAV6JZR6"/>
<dbReference type="SUPFAM" id="SSF52540">
    <property type="entry name" value="P-loop containing nucleoside triphosphate hydrolases"/>
    <property type="match status" value="1"/>
</dbReference>
<evidence type="ECO:0000313" key="1">
    <source>
        <dbReference type="EMBL" id="KAG5545638.1"/>
    </source>
</evidence>
<reference evidence="1 2" key="1">
    <citation type="submission" date="2020-08" db="EMBL/GenBank/DDBJ databases">
        <title>Plant Genome Project.</title>
        <authorList>
            <person name="Zhang R.-G."/>
        </authorList>
    </citation>
    <scope>NUCLEOTIDE SEQUENCE [LARGE SCALE GENOMIC DNA]</scope>
    <source>
        <strain evidence="1">WSP0</strain>
        <tissue evidence="1">Leaf</tissue>
    </source>
</reference>
<dbReference type="InterPro" id="IPR027417">
    <property type="entry name" value="P-loop_NTPase"/>
</dbReference>
<evidence type="ECO:0000313" key="2">
    <source>
        <dbReference type="Proteomes" id="UP000823749"/>
    </source>
</evidence>
<proteinExistence type="predicted"/>
<dbReference type="EMBL" id="JACTNZ010000006">
    <property type="protein sequence ID" value="KAG5545638.1"/>
    <property type="molecule type" value="Genomic_DNA"/>
</dbReference>
<dbReference type="PANTHER" id="PTHR36017:SF1">
    <property type="entry name" value="EMBRYO DEFECTIVE 1381"/>
    <property type="match status" value="1"/>
</dbReference>
<organism evidence="1 2">
    <name type="scientific">Rhododendron griersonianum</name>
    <dbReference type="NCBI Taxonomy" id="479676"/>
    <lineage>
        <taxon>Eukaryota</taxon>
        <taxon>Viridiplantae</taxon>
        <taxon>Streptophyta</taxon>
        <taxon>Embryophyta</taxon>
        <taxon>Tracheophyta</taxon>
        <taxon>Spermatophyta</taxon>
        <taxon>Magnoliopsida</taxon>
        <taxon>eudicotyledons</taxon>
        <taxon>Gunneridae</taxon>
        <taxon>Pentapetalae</taxon>
        <taxon>asterids</taxon>
        <taxon>Ericales</taxon>
        <taxon>Ericaceae</taxon>
        <taxon>Ericoideae</taxon>
        <taxon>Rhodoreae</taxon>
        <taxon>Rhododendron</taxon>
    </lineage>
</organism>